<keyword evidence="4" id="KW-0812">Transmembrane</keyword>
<name>A0A484MLM2_9ASTE</name>
<dbReference type="Gene3D" id="3.40.50.720">
    <property type="entry name" value="NAD(P)-binding Rossmann-like Domain"/>
    <property type="match status" value="1"/>
</dbReference>
<reference evidence="5 6" key="1">
    <citation type="submission" date="2018-04" db="EMBL/GenBank/DDBJ databases">
        <authorList>
            <person name="Vogel A."/>
        </authorList>
    </citation>
    <scope>NUCLEOTIDE SEQUENCE [LARGE SCALE GENOMIC DNA]</scope>
</reference>
<dbReference type="GO" id="GO:0016616">
    <property type="term" value="F:oxidoreductase activity, acting on the CH-OH group of donors, NAD or NADP as acceptor"/>
    <property type="evidence" value="ECO:0007669"/>
    <property type="project" value="InterPro"/>
</dbReference>
<gene>
    <name evidence="5" type="ORF">CCAM_LOCUS31647</name>
</gene>
<evidence type="ECO:0000256" key="4">
    <source>
        <dbReference type="SAM" id="Phobius"/>
    </source>
</evidence>
<dbReference type="PANTHER" id="PTHR42683">
    <property type="entry name" value="ALDEHYDE REDUCTASE"/>
    <property type="match status" value="1"/>
</dbReference>
<keyword evidence="4" id="KW-1133">Transmembrane helix</keyword>
<dbReference type="SUPFAM" id="SSF51735">
    <property type="entry name" value="NAD(P)-binding Rossmann-fold domains"/>
    <property type="match status" value="1"/>
</dbReference>
<organism evidence="5 6">
    <name type="scientific">Cuscuta campestris</name>
    <dbReference type="NCBI Taxonomy" id="132261"/>
    <lineage>
        <taxon>Eukaryota</taxon>
        <taxon>Viridiplantae</taxon>
        <taxon>Streptophyta</taxon>
        <taxon>Embryophyta</taxon>
        <taxon>Tracheophyta</taxon>
        <taxon>Spermatophyta</taxon>
        <taxon>Magnoliopsida</taxon>
        <taxon>eudicotyledons</taxon>
        <taxon>Gunneridae</taxon>
        <taxon>Pentapetalae</taxon>
        <taxon>asterids</taxon>
        <taxon>lamiids</taxon>
        <taxon>Solanales</taxon>
        <taxon>Convolvulaceae</taxon>
        <taxon>Cuscuteae</taxon>
        <taxon>Cuscuta</taxon>
        <taxon>Cuscuta subgen. Grammica</taxon>
        <taxon>Cuscuta sect. Cleistogrammica</taxon>
    </lineage>
</organism>
<feature type="transmembrane region" description="Helical" evidence="4">
    <location>
        <begin position="15"/>
        <end position="37"/>
    </location>
</feature>
<evidence type="ECO:0000256" key="2">
    <source>
        <dbReference type="ARBA" id="ARBA00022833"/>
    </source>
</evidence>
<keyword evidence="6" id="KW-1185">Reference proteome</keyword>
<dbReference type="OrthoDB" id="1879366at2759"/>
<dbReference type="EMBL" id="OOIL02003924">
    <property type="protein sequence ID" value="VFQ89871.1"/>
    <property type="molecule type" value="Genomic_DNA"/>
</dbReference>
<sequence>MGFGDASYTVDVREVLQLFLVYSFLGFLLHHCCLYTATKSTLDGIIDTVLAVHLLMPLLSLLKTNGKLVLVGLLEEPLDLLVFPLIMGRKLVAGSGIAVIN</sequence>
<protein>
    <submittedName>
        <fullName evidence="5">Uncharacterized protein</fullName>
    </submittedName>
</protein>
<keyword evidence="3" id="KW-0560">Oxidoreductase</keyword>
<accession>A0A484MLM2</accession>
<evidence type="ECO:0000256" key="3">
    <source>
        <dbReference type="ARBA" id="ARBA00023002"/>
    </source>
</evidence>
<keyword evidence="2" id="KW-0862">Zinc</keyword>
<keyword evidence="1" id="KW-0479">Metal-binding</keyword>
<dbReference type="InterPro" id="IPR047109">
    <property type="entry name" value="CAD-like"/>
</dbReference>
<dbReference type="Proteomes" id="UP000595140">
    <property type="component" value="Unassembled WGS sequence"/>
</dbReference>
<evidence type="ECO:0000313" key="6">
    <source>
        <dbReference type="Proteomes" id="UP000595140"/>
    </source>
</evidence>
<dbReference type="InterPro" id="IPR036291">
    <property type="entry name" value="NAD(P)-bd_dom_sf"/>
</dbReference>
<dbReference type="GO" id="GO:0046872">
    <property type="term" value="F:metal ion binding"/>
    <property type="evidence" value="ECO:0007669"/>
    <property type="project" value="UniProtKB-KW"/>
</dbReference>
<evidence type="ECO:0000256" key="1">
    <source>
        <dbReference type="ARBA" id="ARBA00022723"/>
    </source>
</evidence>
<keyword evidence="4" id="KW-0472">Membrane</keyword>
<proteinExistence type="predicted"/>
<dbReference type="AlphaFoldDB" id="A0A484MLM2"/>
<evidence type="ECO:0000313" key="5">
    <source>
        <dbReference type="EMBL" id="VFQ89871.1"/>
    </source>
</evidence>